<dbReference type="EMBL" id="JBHTJO010000001">
    <property type="protein sequence ID" value="MFD0986360.1"/>
    <property type="molecule type" value="Genomic_DNA"/>
</dbReference>
<dbReference type="RefSeq" id="WP_379086348.1">
    <property type="nucleotide sequence ID" value="NZ_JBHTJO010000001.1"/>
</dbReference>
<protein>
    <submittedName>
        <fullName evidence="3">Copper resistance protein B</fullName>
    </submittedName>
</protein>
<organism evidence="3 4">
    <name type="scientific">Methyloligella solikamskensis</name>
    <dbReference type="NCBI Taxonomy" id="1177756"/>
    <lineage>
        <taxon>Bacteria</taxon>
        <taxon>Pseudomonadati</taxon>
        <taxon>Pseudomonadota</taxon>
        <taxon>Alphaproteobacteria</taxon>
        <taxon>Hyphomicrobiales</taxon>
        <taxon>Hyphomicrobiaceae</taxon>
        <taxon>Methyloligella</taxon>
    </lineage>
</organism>
<evidence type="ECO:0000313" key="4">
    <source>
        <dbReference type="Proteomes" id="UP001597102"/>
    </source>
</evidence>
<dbReference type="InterPro" id="IPR007939">
    <property type="entry name" value="Cu-R_B_prcur"/>
</dbReference>
<accession>A0ABW3J8Z4</accession>
<comment type="caution">
    <text evidence="3">The sequence shown here is derived from an EMBL/GenBank/DDBJ whole genome shotgun (WGS) entry which is preliminary data.</text>
</comment>
<dbReference type="Proteomes" id="UP001597102">
    <property type="component" value="Unassembled WGS sequence"/>
</dbReference>
<keyword evidence="2" id="KW-0732">Signal</keyword>
<feature type="chain" id="PRO_5046793484" evidence="2">
    <location>
        <begin position="20"/>
        <end position="259"/>
    </location>
</feature>
<keyword evidence="4" id="KW-1185">Reference proteome</keyword>
<feature type="signal peptide" evidence="2">
    <location>
        <begin position="1"/>
        <end position="19"/>
    </location>
</feature>
<dbReference type="Pfam" id="PF05275">
    <property type="entry name" value="CopB"/>
    <property type="match status" value="1"/>
</dbReference>
<feature type="compositionally biased region" description="Basic and acidic residues" evidence="1">
    <location>
        <begin position="30"/>
        <end position="46"/>
    </location>
</feature>
<name>A0ABW3J8Z4_9HYPH</name>
<gene>
    <name evidence="3" type="ORF">ACFQ2F_04545</name>
</gene>
<evidence type="ECO:0000256" key="2">
    <source>
        <dbReference type="SAM" id="SignalP"/>
    </source>
</evidence>
<evidence type="ECO:0000256" key="1">
    <source>
        <dbReference type="SAM" id="MobiDB-lite"/>
    </source>
</evidence>
<proteinExistence type="predicted"/>
<evidence type="ECO:0000313" key="3">
    <source>
        <dbReference type="EMBL" id="MFD0986360.1"/>
    </source>
</evidence>
<sequence length="259" mass="28701">MWCIALVLLLTLLTAPAFAQGTSGGTDAATQHHDPAGMAGGKHEQQHNAGGQKHFFFEADRLEYRVADDPLFEWDMQGWVGNNLNRIWGKSEGAYLTDADAFEDAEVQLLYGRAISKYFDFQAGVRQSLEPDSKTYGAIGIMGLAPDWFELDAAIFIGEHGDTLGEFEAEYDILLTQRLILQPRIEMNLAGQADPEHLQGSGLRNGELGLRLRYEIIKEIAPYIGVSYTRQFGETADFAEAAGEDVETTSFVAGLRIWY</sequence>
<feature type="region of interest" description="Disordered" evidence="1">
    <location>
        <begin position="23"/>
        <end position="47"/>
    </location>
</feature>
<reference evidence="4" key="1">
    <citation type="journal article" date="2019" name="Int. J. Syst. Evol. Microbiol.">
        <title>The Global Catalogue of Microorganisms (GCM) 10K type strain sequencing project: providing services to taxonomists for standard genome sequencing and annotation.</title>
        <authorList>
            <consortium name="The Broad Institute Genomics Platform"/>
            <consortium name="The Broad Institute Genome Sequencing Center for Infectious Disease"/>
            <person name="Wu L."/>
            <person name="Ma J."/>
        </authorList>
    </citation>
    <scope>NUCLEOTIDE SEQUENCE [LARGE SCALE GENOMIC DNA]</scope>
    <source>
        <strain evidence="4">CCUG 61697</strain>
    </source>
</reference>